<dbReference type="RefSeq" id="XP_008031170.1">
    <property type="nucleotide sequence ID" value="XM_008032979.1"/>
</dbReference>
<dbReference type="InterPro" id="IPR053203">
    <property type="entry name" value="Cisplatin_resist-associated"/>
</dbReference>
<dbReference type="Pfam" id="PF12223">
    <property type="entry name" value="DUF3602"/>
    <property type="match status" value="1"/>
</dbReference>
<dbReference type="HOGENOM" id="CLU_082191_2_1_1"/>
<name>R0JTD9_EXST2</name>
<dbReference type="PANTHER" id="PTHR34693">
    <property type="entry name" value="PROTEIN PAR32"/>
    <property type="match status" value="1"/>
</dbReference>
<dbReference type="EMBL" id="KB908877">
    <property type="protein sequence ID" value="EOA80804.1"/>
    <property type="molecule type" value="Genomic_DNA"/>
</dbReference>
<feature type="compositionally biased region" description="Basic and acidic residues" evidence="1">
    <location>
        <begin position="23"/>
        <end position="35"/>
    </location>
</feature>
<reference evidence="2 3" key="1">
    <citation type="journal article" date="2012" name="PLoS Pathog.">
        <title>Diverse lifestyles and strategies of plant pathogenesis encoded in the genomes of eighteen Dothideomycetes fungi.</title>
        <authorList>
            <person name="Ohm R.A."/>
            <person name="Feau N."/>
            <person name="Henrissat B."/>
            <person name="Schoch C.L."/>
            <person name="Horwitz B.A."/>
            <person name="Barry K.W."/>
            <person name="Condon B.J."/>
            <person name="Copeland A.C."/>
            <person name="Dhillon B."/>
            <person name="Glaser F."/>
            <person name="Hesse C.N."/>
            <person name="Kosti I."/>
            <person name="LaButti K."/>
            <person name="Lindquist E.A."/>
            <person name="Lucas S."/>
            <person name="Salamov A.A."/>
            <person name="Bradshaw R.E."/>
            <person name="Ciuffetti L."/>
            <person name="Hamelin R.C."/>
            <person name="Kema G.H.J."/>
            <person name="Lawrence C."/>
            <person name="Scott J.A."/>
            <person name="Spatafora J.W."/>
            <person name="Turgeon B.G."/>
            <person name="de Wit P.J.G.M."/>
            <person name="Zhong S."/>
            <person name="Goodwin S.B."/>
            <person name="Grigoriev I.V."/>
        </authorList>
    </citation>
    <scope>NUCLEOTIDE SEQUENCE [LARGE SCALE GENOMIC DNA]</scope>
    <source>
        <strain evidence="3">28A</strain>
    </source>
</reference>
<dbReference type="PANTHER" id="PTHR34693:SF1">
    <property type="entry name" value="PROTEIN PAR32"/>
    <property type="match status" value="1"/>
</dbReference>
<evidence type="ECO:0000256" key="1">
    <source>
        <dbReference type="SAM" id="MobiDB-lite"/>
    </source>
</evidence>
<evidence type="ECO:0000313" key="2">
    <source>
        <dbReference type="EMBL" id="EOA80804.1"/>
    </source>
</evidence>
<sequence length="139" mass="14594">MTTRPADAQRVASHGRGGAGNIAKDDPANYTKPEDLVTPTLKSDTYTTGRGGTGNMARNDPEHPEIARAAQDVEGAPKTEPQGPKHYGRGGAANVIDDEATTTQHKTDDHNNNNNNNNAAAAKGLIGKGKDLLNKLGKK</sequence>
<dbReference type="InterPro" id="IPR022024">
    <property type="entry name" value="DUF3602"/>
</dbReference>
<accession>R0JTD9</accession>
<reference evidence="2 3" key="2">
    <citation type="journal article" date="2013" name="PLoS Genet.">
        <title>Comparative genome structure, secondary metabolite, and effector coding capacity across Cochliobolus pathogens.</title>
        <authorList>
            <person name="Condon B.J."/>
            <person name="Leng Y."/>
            <person name="Wu D."/>
            <person name="Bushley K.E."/>
            <person name="Ohm R.A."/>
            <person name="Otillar R."/>
            <person name="Martin J."/>
            <person name="Schackwitz W."/>
            <person name="Grimwood J."/>
            <person name="MohdZainudin N."/>
            <person name="Xue C."/>
            <person name="Wang R."/>
            <person name="Manning V.A."/>
            <person name="Dhillon B."/>
            <person name="Tu Z.J."/>
            <person name="Steffenson B.J."/>
            <person name="Salamov A."/>
            <person name="Sun H."/>
            <person name="Lowry S."/>
            <person name="LaButti K."/>
            <person name="Han J."/>
            <person name="Copeland A."/>
            <person name="Lindquist E."/>
            <person name="Barry K."/>
            <person name="Schmutz J."/>
            <person name="Baker S.E."/>
            <person name="Ciuffetti L.M."/>
            <person name="Grigoriev I.V."/>
            <person name="Zhong S."/>
            <person name="Turgeon B.G."/>
        </authorList>
    </citation>
    <scope>NUCLEOTIDE SEQUENCE [LARGE SCALE GENOMIC DNA]</scope>
    <source>
        <strain evidence="3">28A</strain>
    </source>
</reference>
<proteinExistence type="predicted"/>
<protein>
    <submittedName>
        <fullName evidence="2">Uncharacterized protein</fullName>
    </submittedName>
</protein>
<gene>
    <name evidence="2" type="ORF">SETTUDRAFT_24322</name>
</gene>
<feature type="region of interest" description="Disordered" evidence="1">
    <location>
        <begin position="1"/>
        <end position="139"/>
    </location>
</feature>
<dbReference type="eggNOG" id="ENOG502S3S2">
    <property type="taxonomic scope" value="Eukaryota"/>
</dbReference>
<dbReference type="Proteomes" id="UP000016935">
    <property type="component" value="Unassembled WGS sequence"/>
</dbReference>
<evidence type="ECO:0000313" key="3">
    <source>
        <dbReference type="Proteomes" id="UP000016935"/>
    </source>
</evidence>
<feature type="compositionally biased region" description="Low complexity" evidence="1">
    <location>
        <begin position="112"/>
        <end position="125"/>
    </location>
</feature>
<dbReference type="AlphaFoldDB" id="R0JTD9"/>
<dbReference type="OrthoDB" id="3063476at2759"/>
<keyword evidence="3" id="KW-1185">Reference proteome</keyword>
<dbReference type="GeneID" id="19402768"/>
<organism evidence="2 3">
    <name type="scientific">Exserohilum turcicum (strain 28A)</name>
    <name type="common">Northern leaf blight fungus</name>
    <name type="synonym">Setosphaeria turcica</name>
    <dbReference type="NCBI Taxonomy" id="671987"/>
    <lineage>
        <taxon>Eukaryota</taxon>
        <taxon>Fungi</taxon>
        <taxon>Dikarya</taxon>
        <taxon>Ascomycota</taxon>
        <taxon>Pezizomycotina</taxon>
        <taxon>Dothideomycetes</taxon>
        <taxon>Pleosporomycetidae</taxon>
        <taxon>Pleosporales</taxon>
        <taxon>Pleosporineae</taxon>
        <taxon>Pleosporaceae</taxon>
        <taxon>Exserohilum</taxon>
    </lineage>
</organism>